<protein>
    <recommendedName>
        <fullName evidence="1">DUF8052 domain-containing protein</fullName>
    </recommendedName>
</protein>
<sequence length="170" mass="20067">MTTYESYTNSLIQKLHKNFDISEQYNLEKYSYDFRADLNIRNEKFVFLPEIKLYGFENNEYFLVRKSDGLNLYDLKEELSYLKSKLKEIAPPAKEHMSSEVFLVLITQTPIPEKTEKFIRKFFRQKSYALGFKGWADLNVIVIALSEERVISHKKNKKTAAFFNPEAVVL</sequence>
<name>A0A5C1QJ19_9SPIO</name>
<reference evidence="2 3" key="1">
    <citation type="submission" date="2019-02" db="EMBL/GenBank/DDBJ databases">
        <title>Complete Genome Sequence and Methylome Analysis of free living Spirochaetas.</title>
        <authorList>
            <person name="Fomenkov A."/>
            <person name="Dubinina G."/>
            <person name="Leshcheva N."/>
            <person name="Mikheeva N."/>
            <person name="Grabovich M."/>
            <person name="Vincze T."/>
            <person name="Roberts R.J."/>
        </authorList>
    </citation>
    <scope>NUCLEOTIDE SEQUENCE [LARGE SCALE GENOMIC DNA]</scope>
    <source>
        <strain evidence="2 3">K2</strain>
    </source>
</reference>
<proteinExistence type="predicted"/>
<organism evidence="2 3">
    <name type="scientific">Oceanispirochaeta crateris</name>
    <dbReference type="NCBI Taxonomy" id="2518645"/>
    <lineage>
        <taxon>Bacteria</taxon>
        <taxon>Pseudomonadati</taxon>
        <taxon>Spirochaetota</taxon>
        <taxon>Spirochaetia</taxon>
        <taxon>Spirochaetales</taxon>
        <taxon>Spirochaetaceae</taxon>
        <taxon>Oceanispirochaeta</taxon>
    </lineage>
</organism>
<dbReference type="OrthoDB" id="2836917at2"/>
<dbReference type="InterPro" id="IPR058365">
    <property type="entry name" value="DUF8052"/>
</dbReference>
<evidence type="ECO:0000313" key="3">
    <source>
        <dbReference type="Proteomes" id="UP000324209"/>
    </source>
</evidence>
<accession>A0A5C1QJ19</accession>
<evidence type="ECO:0000313" key="2">
    <source>
        <dbReference type="EMBL" id="QEN08155.1"/>
    </source>
</evidence>
<dbReference type="AlphaFoldDB" id="A0A5C1QJ19"/>
<keyword evidence="3" id="KW-1185">Reference proteome</keyword>
<dbReference type="EMBL" id="CP036150">
    <property type="protein sequence ID" value="QEN08155.1"/>
    <property type="molecule type" value="Genomic_DNA"/>
</dbReference>
<gene>
    <name evidence="2" type="ORF">EXM22_09205</name>
</gene>
<feature type="domain" description="DUF8052" evidence="1">
    <location>
        <begin position="4"/>
        <end position="164"/>
    </location>
</feature>
<dbReference type="KEGG" id="ock:EXM22_09205"/>
<dbReference type="Pfam" id="PF26226">
    <property type="entry name" value="DUF8052"/>
    <property type="match status" value="1"/>
</dbReference>
<dbReference type="RefSeq" id="WP_149486235.1">
    <property type="nucleotide sequence ID" value="NZ_CP036150.1"/>
</dbReference>
<evidence type="ECO:0000259" key="1">
    <source>
        <dbReference type="Pfam" id="PF26226"/>
    </source>
</evidence>
<dbReference type="Proteomes" id="UP000324209">
    <property type="component" value="Chromosome"/>
</dbReference>